<dbReference type="PANTHER" id="PTHR46467">
    <property type="entry name" value="TETHER CONTAINING UBX DOMAIN FOR GLUT4"/>
    <property type="match status" value="1"/>
</dbReference>
<proteinExistence type="predicted"/>
<evidence type="ECO:0000256" key="1">
    <source>
        <dbReference type="SAM" id="MobiDB-lite"/>
    </source>
</evidence>
<dbReference type="Pfam" id="PF11470">
    <property type="entry name" value="TUG-UBL1"/>
    <property type="match status" value="1"/>
</dbReference>
<feature type="compositionally biased region" description="Basic and acidic residues" evidence="1">
    <location>
        <begin position="174"/>
        <end position="195"/>
    </location>
</feature>
<feature type="region of interest" description="Disordered" evidence="1">
    <location>
        <begin position="170"/>
        <end position="221"/>
    </location>
</feature>
<gene>
    <name evidence="3" type="ORF">XYLVIOL_LOCUS10270</name>
</gene>
<comment type="caution">
    <text evidence="3">The sequence shown here is derived from an EMBL/GenBank/DDBJ whole genome shotgun (WGS) entry which is preliminary data.</text>
</comment>
<organism evidence="3 4">
    <name type="scientific">Xylocopa violacea</name>
    <name type="common">Violet carpenter bee</name>
    <name type="synonym">Apis violacea</name>
    <dbReference type="NCBI Taxonomy" id="135666"/>
    <lineage>
        <taxon>Eukaryota</taxon>
        <taxon>Metazoa</taxon>
        <taxon>Ecdysozoa</taxon>
        <taxon>Arthropoda</taxon>
        <taxon>Hexapoda</taxon>
        <taxon>Insecta</taxon>
        <taxon>Pterygota</taxon>
        <taxon>Neoptera</taxon>
        <taxon>Endopterygota</taxon>
        <taxon>Hymenoptera</taxon>
        <taxon>Apocrita</taxon>
        <taxon>Aculeata</taxon>
        <taxon>Apoidea</taxon>
        <taxon>Anthophila</taxon>
        <taxon>Apidae</taxon>
        <taxon>Xylocopa</taxon>
        <taxon>Xylocopa</taxon>
    </lineage>
</organism>
<dbReference type="CDD" id="cd16118">
    <property type="entry name" value="UBX2_UBXN9"/>
    <property type="match status" value="1"/>
</dbReference>
<dbReference type="InterPro" id="IPR029071">
    <property type="entry name" value="Ubiquitin-like_domsf"/>
</dbReference>
<accession>A0ABP1PEC0</accession>
<dbReference type="EMBL" id="CAXAJV020001300">
    <property type="protein sequence ID" value="CAL7950931.1"/>
    <property type="molecule type" value="Genomic_DNA"/>
</dbReference>
<dbReference type="Proteomes" id="UP001642520">
    <property type="component" value="Unassembled WGS sequence"/>
</dbReference>
<sequence>MATNKKVIVLAPNGRRQNVAVTPNTTILQILEEVCQKHGYDVNDYDLKHFNHVLDSSAILRFTGLANNAQVEMVPCTKKRSISTVVIGIQLENGERLMGEYIPDITLAEILQNVKLNEDFEKITLIYMHREISGMEALQKTTLKSLGLNNGRAILRLIHKSSQDMQIITSISSKPEKGNENSKKNKRNSENEHSSIADSSKTPSFISSQEETQAPKELEMCSQNTANKTKKEETEMIVDSGQSYDKCETDDLHNIEFLGERNALVFNQAEIQGTTRDELPDDFYDLTVNDAKILLRDAKRYRKVLEEAPLLTSAQRQLDQTKRTLDQLNKYRYTIIRIQFPDQFVLQGLFRPMETVQAIKDFIKCYLIDANYDFTIFTTPPKHILNPAAHLIDENLVPCAIIYYSGPSALRLDIKEKYVDPKKVESQVARIRAKIHGNRSHSMECA</sequence>
<keyword evidence="4" id="KW-1185">Reference proteome</keyword>
<feature type="compositionally biased region" description="Polar residues" evidence="1">
    <location>
        <begin position="196"/>
        <end position="212"/>
    </location>
</feature>
<feature type="domain" description="TUG ubiquitin-like" evidence="2">
    <location>
        <begin position="11"/>
        <end position="73"/>
    </location>
</feature>
<evidence type="ECO:0000313" key="3">
    <source>
        <dbReference type="EMBL" id="CAL7950931.1"/>
    </source>
</evidence>
<evidence type="ECO:0000259" key="2">
    <source>
        <dbReference type="Pfam" id="PF11470"/>
    </source>
</evidence>
<dbReference type="CDD" id="cd16105">
    <property type="entry name" value="Ubl_ASPSCR1_like"/>
    <property type="match status" value="1"/>
</dbReference>
<dbReference type="PANTHER" id="PTHR46467:SF1">
    <property type="entry name" value="TETHER CONTAINING UBX DOMAIN FOR GLUT4"/>
    <property type="match status" value="1"/>
</dbReference>
<dbReference type="InterPro" id="IPR059238">
    <property type="entry name" value="UBX1_UBXN9"/>
</dbReference>
<evidence type="ECO:0000313" key="4">
    <source>
        <dbReference type="Proteomes" id="UP001642520"/>
    </source>
</evidence>
<dbReference type="Gene3D" id="3.10.20.90">
    <property type="entry name" value="Phosphatidylinositol 3-kinase Catalytic Subunit, Chain A, domain 1"/>
    <property type="match status" value="2"/>
</dbReference>
<name>A0ABP1PEC0_XYLVO</name>
<reference evidence="3 4" key="1">
    <citation type="submission" date="2024-08" db="EMBL/GenBank/DDBJ databases">
        <authorList>
            <person name="Will J Nash"/>
            <person name="Angela Man"/>
            <person name="Seanna McTaggart"/>
            <person name="Kendall Baker"/>
            <person name="Tom Barker"/>
            <person name="Leah Catchpole"/>
            <person name="Alex Durrant"/>
            <person name="Karim Gharbi"/>
            <person name="Naomi Irish"/>
            <person name="Gemy Kaithakottil"/>
            <person name="Debby Ku"/>
            <person name="Aaliyah Providence"/>
            <person name="Felix Shaw"/>
            <person name="David Swarbreck"/>
            <person name="Chris Watkins"/>
            <person name="Ann M. McCartney"/>
            <person name="Giulio Formenti"/>
            <person name="Alice Mouton"/>
            <person name="Noel Vella"/>
            <person name="Bjorn M von Reumont"/>
            <person name="Adriana Vella"/>
            <person name="Wilfried Haerty"/>
        </authorList>
    </citation>
    <scope>NUCLEOTIDE SEQUENCE [LARGE SCALE GENOMIC DNA]</scope>
</reference>
<dbReference type="InterPro" id="IPR021569">
    <property type="entry name" value="TUG-UBL1"/>
</dbReference>
<protein>
    <recommendedName>
        <fullName evidence="2">TUG ubiquitin-like domain-containing protein</fullName>
    </recommendedName>
</protein>
<dbReference type="CDD" id="cd17075">
    <property type="entry name" value="UBX1_UBXN9"/>
    <property type="match status" value="1"/>
</dbReference>
<dbReference type="SUPFAM" id="SSF54236">
    <property type="entry name" value="Ubiquitin-like"/>
    <property type="match status" value="2"/>
</dbReference>